<dbReference type="InterPro" id="IPR050612">
    <property type="entry name" value="Prok_Mopterin_Oxidored"/>
</dbReference>
<accession>A0A563VXY3</accession>
<dbReference type="GO" id="GO:0051536">
    <property type="term" value="F:iron-sulfur cluster binding"/>
    <property type="evidence" value="ECO:0007669"/>
    <property type="project" value="UniProtKB-KW"/>
</dbReference>
<keyword evidence="2" id="KW-0408">Iron</keyword>
<evidence type="ECO:0000313" key="5">
    <source>
        <dbReference type="EMBL" id="VEP16247.1"/>
    </source>
</evidence>
<dbReference type="Gene3D" id="2.20.25.90">
    <property type="entry name" value="ADC-like domains"/>
    <property type="match status" value="1"/>
</dbReference>
<dbReference type="Proteomes" id="UP000320055">
    <property type="component" value="Unassembled WGS sequence"/>
</dbReference>
<dbReference type="GO" id="GO:0016491">
    <property type="term" value="F:oxidoreductase activity"/>
    <property type="evidence" value="ECO:0007669"/>
    <property type="project" value="UniProtKB-KW"/>
</dbReference>
<evidence type="ECO:0000256" key="2">
    <source>
        <dbReference type="ARBA" id="ARBA00023004"/>
    </source>
</evidence>
<dbReference type="AlphaFoldDB" id="A0A563VXY3"/>
<keyword evidence="1" id="KW-0479">Metal-binding</keyword>
<sequence length="215" mass="23817">MVGTIGKQTKVVHGACPHDCPDTCSMLVTVQDGRAIKVEGNPDHPFTQGTLCGKVSDYLDRVYSQQRVLYPMRRVGAKGSGEFERISWDTALNEITSCFQQTIAEYGAEAIMPCSYLGHEGLLNGLTVGDAFFNRLGATVTERTMCISCTSTAYLMTYGPTHGTDPDTFRHSKYIILWGCNALSTNVHLWPFIQDSRFAQFKNGRANKDDEIKSQ</sequence>
<dbReference type="Gene3D" id="3.40.50.12440">
    <property type="match status" value="1"/>
</dbReference>
<keyword evidence="3" id="KW-0411">Iron-sulfur</keyword>
<dbReference type="EMBL" id="CAACVJ010000361">
    <property type="protein sequence ID" value="VEP16247.1"/>
    <property type="molecule type" value="Genomic_DNA"/>
</dbReference>
<dbReference type="Pfam" id="PF00384">
    <property type="entry name" value="Molybdopterin"/>
    <property type="match status" value="1"/>
</dbReference>
<dbReference type="PANTHER" id="PTHR43742:SF6">
    <property type="entry name" value="OXIDOREDUCTASE YYAE-RELATED"/>
    <property type="match status" value="1"/>
</dbReference>
<dbReference type="PANTHER" id="PTHR43742">
    <property type="entry name" value="TRIMETHYLAMINE-N-OXIDE REDUCTASE"/>
    <property type="match status" value="1"/>
</dbReference>
<reference evidence="5 6" key="1">
    <citation type="submission" date="2019-01" db="EMBL/GenBank/DDBJ databases">
        <authorList>
            <person name="Brito A."/>
        </authorList>
    </citation>
    <scope>NUCLEOTIDE SEQUENCE [LARGE SCALE GENOMIC DNA]</scope>
    <source>
        <strain evidence="5">1</strain>
    </source>
</reference>
<dbReference type="SMART" id="SM00926">
    <property type="entry name" value="Molybdop_Fe4S4"/>
    <property type="match status" value="1"/>
</dbReference>
<proteinExistence type="predicted"/>
<evidence type="ECO:0000313" key="6">
    <source>
        <dbReference type="Proteomes" id="UP000320055"/>
    </source>
</evidence>
<dbReference type="InterPro" id="IPR006656">
    <property type="entry name" value="Mopterin_OxRdtase"/>
</dbReference>
<dbReference type="SUPFAM" id="SSF53706">
    <property type="entry name" value="Formate dehydrogenase/DMSO reductase, domains 1-3"/>
    <property type="match status" value="1"/>
</dbReference>
<feature type="domain" description="4Fe-4S Mo/W bis-MGD-type" evidence="4">
    <location>
        <begin position="9"/>
        <end position="66"/>
    </location>
</feature>
<dbReference type="Pfam" id="PF04879">
    <property type="entry name" value="Molybdop_Fe4S4"/>
    <property type="match status" value="1"/>
</dbReference>
<evidence type="ECO:0000259" key="4">
    <source>
        <dbReference type="PROSITE" id="PS51669"/>
    </source>
</evidence>
<gene>
    <name evidence="5" type="ORF">H1P_4230001</name>
</gene>
<keyword evidence="5" id="KW-0560">Oxidoreductase</keyword>
<dbReference type="EC" id="1.-.-.-" evidence="5"/>
<evidence type="ECO:0000256" key="3">
    <source>
        <dbReference type="ARBA" id="ARBA00023014"/>
    </source>
</evidence>
<keyword evidence="6" id="KW-1185">Reference proteome</keyword>
<protein>
    <submittedName>
        <fullName evidence="5">Putative oxidoreductase YoaE</fullName>
        <ecNumber evidence="5">1.-.-.-</ecNumber>
    </submittedName>
</protein>
<dbReference type="PROSITE" id="PS51669">
    <property type="entry name" value="4FE4S_MOW_BIS_MGD"/>
    <property type="match status" value="1"/>
</dbReference>
<dbReference type="GO" id="GO:0046872">
    <property type="term" value="F:metal ion binding"/>
    <property type="evidence" value="ECO:0007669"/>
    <property type="project" value="UniProtKB-KW"/>
</dbReference>
<organism evidence="5 6">
    <name type="scientific">Hyella patelloides LEGE 07179</name>
    <dbReference type="NCBI Taxonomy" id="945734"/>
    <lineage>
        <taxon>Bacteria</taxon>
        <taxon>Bacillati</taxon>
        <taxon>Cyanobacteriota</taxon>
        <taxon>Cyanophyceae</taxon>
        <taxon>Pleurocapsales</taxon>
        <taxon>Hyellaceae</taxon>
        <taxon>Hyella</taxon>
    </lineage>
</organism>
<evidence type="ECO:0000256" key="1">
    <source>
        <dbReference type="ARBA" id="ARBA00022723"/>
    </source>
</evidence>
<name>A0A563VXY3_9CYAN</name>
<dbReference type="InterPro" id="IPR006963">
    <property type="entry name" value="Mopterin_OxRdtase_4Fe-4S_dom"/>
</dbReference>